<evidence type="ECO:0000313" key="1">
    <source>
        <dbReference type="EMBL" id="VVW16558.1"/>
    </source>
</evidence>
<proteinExistence type="predicted"/>
<protein>
    <submittedName>
        <fullName evidence="1">Uncharacterized protein</fullName>
    </submittedName>
</protein>
<name>A0A5K1BN62_9MAGN</name>
<reference evidence="1" key="1">
    <citation type="submission" date="2019-09" db="EMBL/GenBank/DDBJ databases">
        <authorList>
            <person name="Zhang L."/>
        </authorList>
    </citation>
    <scope>NUCLEOTIDE SEQUENCE</scope>
</reference>
<organism evidence="1">
    <name type="scientific">Nymphaea colorata</name>
    <name type="common">pocket water lily</name>
    <dbReference type="NCBI Taxonomy" id="210225"/>
    <lineage>
        <taxon>Eukaryota</taxon>
        <taxon>Viridiplantae</taxon>
        <taxon>Streptophyta</taxon>
        <taxon>Embryophyta</taxon>
        <taxon>Tracheophyta</taxon>
        <taxon>Spermatophyta</taxon>
        <taxon>Magnoliopsida</taxon>
        <taxon>Nymphaeales</taxon>
        <taxon>Nymphaeaceae</taxon>
        <taxon>Nymphaea</taxon>
    </lineage>
</organism>
<dbReference type="EMBL" id="LR721781">
    <property type="protein sequence ID" value="VVW16558.1"/>
    <property type="molecule type" value="Genomic_DNA"/>
</dbReference>
<accession>A0A5K1BN62</accession>
<sequence length="15" mass="1813">MAAFFIFSVVYLYNK</sequence>
<gene>
    <name evidence="1" type="ORF">NYM_LOCUS15433</name>
</gene>